<dbReference type="Gene3D" id="3.40.50.720">
    <property type="entry name" value="NAD(P)-binding Rossmann-like Domain"/>
    <property type="match status" value="1"/>
</dbReference>
<dbReference type="PANTHER" id="PTHR43162">
    <property type="match status" value="1"/>
</dbReference>
<dbReference type="OrthoDB" id="10254221at2759"/>
<feature type="domain" description="NmrA-like" evidence="1">
    <location>
        <begin position="4"/>
        <end position="238"/>
    </location>
</feature>
<gene>
    <name evidence="2" type="ORF">INT45_004284</name>
</gene>
<dbReference type="Proteomes" id="UP000646827">
    <property type="component" value="Unassembled WGS sequence"/>
</dbReference>
<sequence length="286" mass="32252">MSSERVFITGGTGKVGSLVVQELIKRNVQVTVYARAPEKVAQHPNVTVVQGDVTDLTPFEKAIPGHTRLFLLVAVGVPDASQIKANIAKKAYAAGVKQIVDLAAIRVPWRSYPLLHVHEVSEQLIYNIPNRGYFVSLRPTNFMSNTAYYRVETIKNQDTIIDSAEPDDLQEWVSTQDVAEVAANIFVDPVEKHSDAAYELIGDLITPTRRAEILTKALGRPITYKQLPVQQLYELYLEQSKSHDIAFYASTFRRSNPVYRGMALLLRREPEDYYAWAIKNKDSFLK</sequence>
<evidence type="ECO:0000313" key="3">
    <source>
        <dbReference type="Proteomes" id="UP000646827"/>
    </source>
</evidence>
<evidence type="ECO:0000259" key="1">
    <source>
        <dbReference type="Pfam" id="PF05368"/>
    </source>
</evidence>
<dbReference type="AlphaFoldDB" id="A0A8H7SDD7"/>
<name>A0A8H7SDD7_9FUNG</name>
<dbReference type="InterPro" id="IPR051604">
    <property type="entry name" value="Ergot_Alk_Oxidoreductase"/>
</dbReference>
<dbReference type="Pfam" id="PF05368">
    <property type="entry name" value="NmrA"/>
    <property type="match status" value="1"/>
</dbReference>
<protein>
    <recommendedName>
        <fullName evidence="1">NmrA-like domain-containing protein</fullName>
    </recommendedName>
</protein>
<reference evidence="2 3" key="1">
    <citation type="submission" date="2020-12" db="EMBL/GenBank/DDBJ databases">
        <title>Metabolic potential, ecology and presence of endohyphal bacteria is reflected in genomic diversity of Mucoromycotina.</title>
        <authorList>
            <person name="Muszewska A."/>
            <person name="Okrasinska A."/>
            <person name="Steczkiewicz K."/>
            <person name="Drgas O."/>
            <person name="Orlowska M."/>
            <person name="Perlinska-Lenart U."/>
            <person name="Aleksandrzak-Piekarczyk T."/>
            <person name="Szatraj K."/>
            <person name="Zielenkiewicz U."/>
            <person name="Pilsyk S."/>
            <person name="Malc E."/>
            <person name="Mieczkowski P."/>
            <person name="Kruszewska J.S."/>
            <person name="Biernat P."/>
            <person name="Pawlowska J."/>
        </authorList>
    </citation>
    <scope>NUCLEOTIDE SEQUENCE [LARGE SCALE GENOMIC DNA]</scope>
    <source>
        <strain evidence="2 3">CBS 142.35</strain>
    </source>
</reference>
<proteinExistence type="predicted"/>
<dbReference type="EMBL" id="JAEPRB010000008">
    <property type="protein sequence ID" value="KAG2227329.1"/>
    <property type="molecule type" value="Genomic_DNA"/>
</dbReference>
<accession>A0A8H7SDD7</accession>
<dbReference type="Gene3D" id="3.90.25.10">
    <property type="entry name" value="UDP-galactose 4-epimerase, domain 1"/>
    <property type="match status" value="1"/>
</dbReference>
<dbReference type="PANTHER" id="PTHR43162:SF1">
    <property type="entry name" value="PRESTALK A DIFFERENTIATION PROTEIN A"/>
    <property type="match status" value="1"/>
</dbReference>
<dbReference type="SUPFAM" id="SSF51735">
    <property type="entry name" value="NAD(P)-binding Rossmann-fold domains"/>
    <property type="match status" value="1"/>
</dbReference>
<dbReference type="InterPro" id="IPR036291">
    <property type="entry name" value="NAD(P)-bd_dom_sf"/>
</dbReference>
<organism evidence="2 3">
    <name type="scientific">Circinella minor</name>
    <dbReference type="NCBI Taxonomy" id="1195481"/>
    <lineage>
        <taxon>Eukaryota</taxon>
        <taxon>Fungi</taxon>
        <taxon>Fungi incertae sedis</taxon>
        <taxon>Mucoromycota</taxon>
        <taxon>Mucoromycotina</taxon>
        <taxon>Mucoromycetes</taxon>
        <taxon>Mucorales</taxon>
        <taxon>Lichtheimiaceae</taxon>
        <taxon>Circinella</taxon>
    </lineage>
</organism>
<dbReference type="InterPro" id="IPR008030">
    <property type="entry name" value="NmrA-like"/>
</dbReference>
<evidence type="ECO:0000313" key="2">
    <source>
        <dbReference type="EMBL" id="KAG2227329.1"/>
    </source>
</evidence>
<comment type="caution">
    <text evidence="2">The sequence shown here is derived from an EMBL/GenBank/DDBJ whole genome shotgun (WGS) entry which is preliminary data.</text>
</comment>
<keyword evidence="3" id="KW-1185">Reference proteome</keyword>